<dbReference type="AlphaFoldDB" id="A0A9P1I456"/>
<dbReference type="Proteomes" id="UP001152747">
    <property type="component" value="Unassembled WGS sequence"/>
</dbReference>
<proteinExistence type="predicted"/>
<evidence type="ECO:0000313" key="3">
    <source>
        <dbReference type="Proteomes" id="UP001152747"/>
    </source>
</evidence>
<dbReference type="Gene3D" id="3.30.420.10">
    <property type="entry name" value="Ribonuclease H-like superfamily/Ribonuclease H"/>
    <property type="match status" value="1"/>
</dbReference>
<gene>
    <name evidence="2" type="ORF">CAMP_LOCUS635</name>
</gene>
<protein>
    <recommendedName>
        <fullName evidence="4">Tc1-like transposase DDE domain-containing protein</fullName>
    </recommendedName>
</protein>
<evidence type="ECO:0008006" key="4">
    <source>
        <dbReference type="Google" id="ProtNLM"/>
    </source>
</evidence>
<feature type="compositionally biased region" description="Acidic residues" evidence="1">
    <location>
        <begin position="138"/>
        <end position="158"/>
    </location>
</feature>
<keyword evidence="3" id="KW-1185">Reference proteome</keyword>
<evidence type="ECO:0000256" key="1">
    <source>
        <dbReference type="SAM" id="MobiDB-lite"/>
    </source>
</evidence>
<sequence>MLKPQIVSIFEDFVRKNGGRQNMKKYVIDEEARSQGVEILRLPPYHCIYNPIELVWAALKFYLKTNCENMKLSEARKCALEWLKNYTAAEAAACIRHVEDLEEETRKKLTEKDNEEMEKERERAEAEDSYNDRNLMEAESDYEGYEYDLDSDDEEDYELEHVVDDSDNSVGYDDDDIEELLRAYNDCESDDST</sequence>
<feature type="compositionally biased region" description="Basic and acidic residues" evidence="1">
    <location>
        <begin position="104"/>
        <end position="136"/>
    </location>
</feature>
<comment type="caution">
    <text evidence="2">The sequence shown here is derived from an EMBL/GenBank/DDBJ whole genome shotgun (WGS) entry which is preliminary data.</text>
</comment>
<name>A0A9P1I456_9PELO</name>
<dbReference type="PANTHER" id="PTHR33939">
    <property type="entry name" value="PROTEIN CBG22215"/>
    <property type="match status" value="1"/>
</dbReference>
<evidence type="ECO:0000313" key="2">
    <source>
        <dbReference type="EMBL" id="CAI5437998.1"/>
    </source>
</evidence>
<dbReference type="OrthoDB" id="5869578at2759"/>
<organism evidence="2 3">
    <name type="scientific">Caenorhabditis angaria</name>
    <dbReference type="NCBI Taxonomy" id="860376"/>
    <lineage>
        <taxon>Eukaryota</taxon>
        <taxon>Metazoa</taxon>
        <taxon>Ecdysozoa</taxon>
        <taxon>Nematoda</taxon>
        <taxon>Chromadorea</taxon>
        <taxon>Rhabditida</taxon>
        <taxon>Rhabditina</taxon>
        <taxon>Rhabditomorpha</taxon>
        <taxon>Rhabditoidea</taxon>
        <taxon>Rhabditidae</taxon>
        <taxon>Peloderinae</taxon>
        <taxon>Caenorhabditis</taxon>
    </lineage>
</organism>
<dbReference type="EMBL" id="CANHGI010000001">
    <property type="protein sequence ID" value="CAI5437998.1"/>
    <property type="molecule type" value="Genomic_DNA"/>
</dbReference>
<dbReference type="GO" id="GO:0003676">
    <property type="term" value="F:nucleic acid binding"/>
    <property type="evidence" value="ECO:0007669"/>
    <property type="project" value="InterPro"/>
</dbReference>
<accession>A0A9P1I456</accession>
<reference evidence="2" key="1">
    <citation type="submission" date="2022-11" db="EMBL/GenBank/DDBJ databases">
        <authorList>
            <person name="Kikuchi T."/>
        </authorList>
    </citation>
    <scope>NUCLEOTIDE SEQUENCE</scope>
    <source>
        <strain evidence="2">PS1010</strain>
    </source>
</reference>
<dbReference type="PANTHER" id="PTHR33939:SF1">
    <property type="entry name" value="DUF4371 DOMAIN-CONTAINING PROTEIN"/>
    <property type="match status" value="1"/>
</dbReference>
<feature type="region of interest" description="Disordered" evidence="1">
    <location>
        <begin position="104"/>
        <end position="175"/>
    </location>
</feature>
<dbReference type="InterPro" id="IPR036397">
    <property type="entry name" value="RNaseH_sf"/>
</dbReference>